<reference evidence="1 2" key="1">
    <citation type="submission" date="2022-06" db="EMBL/GenBank/DDBJ databases">
        <title>Isolation of gut microbiota from human fecal samples.</title>
        <authorList>
            <person name="Pamer E.G."/>
            <person name="Barat B."/>
            <person name="Waligurski E."/>
            <person name="Medina S."/>
            <person name="Paddock L."/>
            <person name="Mostad J."/>
        </authorList>
    </citation>
    <scope>NUCLEOTIDE SEQUENCE [LARGE SCALE GENOMIC DNA]</scope>
    <source>
        <strain evidence="1 2">DFI.9.90</strain>
    </source>
</reference>
<evidence type="ECO:0000313" key="2">
    <source>
        <dbReference type="Proteomes" id="UP001205919"/>
    </source>
</evidence>
<dbReference type="EMBL" id="JANFYT010000013">
    <property type="protein sequence ID" value="MCQ4814231.1"/>
    <property type="molecule type" value="Genomic_DNA"/>
</dbReference>
<proteinExistence type="predicted"/>
<dbReference type="AlphaFoldDB" id="A0AAW5K3B7"/>
<keyword evidence="2" id="KW-1185">Reference proteome</keyword>
<evidence type="ECO:0000313" key="1">
    <source>
        <dbReference type="EMBL" id="MCQ4814231.1"/>
    </source>
</evidence>
<comment type="caution">
    <text evidence="1">The sequence shown here is derived from an EMBL/GenBank/DDBJ whole genome shotgun (WGS) entry which is preliminary data.</text>
</comment>
<dbReference type="RefSeq" id="WP_008709939.1">
    <property type="nucleotide sequence ID" value="NZ_CABKQM010000005.1"/>
</dbReference>
<sequence>MLWKSVKDEATGQYDNSNQQWWDLTAYGDYAKVLEMQGLAKGDAIVARVADPKARVFHNDKSQRYEATISAKLWNFSLARAFWFRKESGTDNGTGGGYPQEGMTDDDFASMMNSGMGEIEIPF</sequence>
<dbReference type="Proteomes" id="UP001205919">
    <property type="component" value="Unassembled WGS sequence"/>
</dbReference>
<organism evidence="1 2">
    <name type="scientific">Cloacibacillus evryensis</name>
    <dbReference type="NCBI Taxonomy" id="508460"/>
    <lineage>
        <taxon>Bacteria</taxon>
        <taxon>Thermotogati</taxon>
        <taxon>Synergistota</taxon>
        <taxon>Synergistia</taxon>
        <taxon>Synergistales</taxon>
        <taxon>Synergistaceae</taxon>
        <taxon>Cloacibacillus</taxon>
    </lineage>
</organism>
<name>A0AAW5K3B7_9BACT</name>
<accession>A0AAW5K3B7</accession>
<protein>
    <submittedName>
        <fullName evidence="1">Uncharacterized protein</fullName>
    </submittedName>
</protein>
<gene>
    <name evidence="1" type="ORF">NE630_07280</name>
</gene>